<keyword evidence="3" id="KW-1185">Reference proteome</keyword>
<dbReference type="OrthoDB" id="9787654at2"/>
<dbReference type="RefSeq" id="WP_075571079.1">
    <property type="nucleotide sequence ID" value="NZ_MSDO01000023.1"/>
</dbReference>
<sequence>MTQLATVTLTGVDSHAHIFHQGLRLTDSRRYSPDYDATVEQYLGHLDDCGLSHGVLVQPSFLGTDNSHMVAALRRFPHRLRGTAVVERDAADESLDELAEAGVVGIRLNLIGQPLEDYRSAPWRTLFAKVAQRGWSVEIQRGMEDLDVVVPQILKSGVAVVIDHFGLPNGEIDPVNSHHQALLSLLSSENIWVKLSATYRSRSNLDQARCSIDRLRDAYGHSERLLWGSDWPHTRFESQTDYEAQFALMQTLLPNAAERQRILADNPATLFKIGPAN</sequence>
<evidence type="ECO:0000259" key="1">
    <source>
        <dbReference type="Pfam" id="PF04909"/>
    </source>
</evidence>
<organism evidence="2 3">
    <name type="scientific">Salinicola socius</name>
    <dbReference type="NCBI Taxonomy" id="404433"/>
    <lineage>
        <taxon>Bacteria</taxon>
        <taxon>Pseudomonadati</taxon>
        <taxon>Pseudomonadota</taxon>
        <taxon>Gammaproteobacteria</taxon>
        <taxon>Oceanospirillales</taxon>
        <taxon>Halomonadaceae</taxon>
        <taxon>Salinicola</taxon>
    </lineage>
</organism>
<dbReference type="InterPro" id="IPR052358">
    <property type="entry name" value="Aro_Compnd_Degr_Hydrolases"/>
</dbReference>
<dbReference type="Proteomes" id="UP000186878">
    <property type="component" value="Unassembled WGS sequence"/>
</dbReference>
<evidence type="ECO:0000313" key="3">
    <source>
        <dbReference type="Proteomes" id="UP000186878"/>
    </source>
</evidence>
<accession>A0A1Q8SP89</accession>
<comment type="caution">
    <text evidence="2">The sequence shown here is derived from an EMBL/GenBank/DDBJ whole genome shotgun (WGS) entry which is preliminary data.</text>
</comment>
<keyword evidence="2" id="KW-0378">Hydrolase</keyword>
<dbReference type="Gene3D" id="3.20.20.140">
    <property type="entry name" value="Metal-dependent hydrolases"/>
    <property type="match status" value="1"/>
</dbReference>
<dbReference type="PANTHER" id="PTHR35563:SF2">
    <property type="entry name" value="BARREL METAL-DEPENDENT HYDROLASE, PUTATIVE (AFU_ORTHOLOGUE AFUA_1G16240)-RELATED"/>
    <property type="match status" value="1"/>
</dbReference>
<gene>
    <name evidence="2" type="ORF">BTW07_15480</name>
</gene>
<dbReference type="Pfam" id="PF04909">
    <property type="entry name" value="Amidohydro_2"/>
    <property type="match status" value="1"/>
</dbReference>
<dbReference type="PANTHER" id="PTHR35563">
    <property type="entry name" value="BARREL METAL-DEPENDENT HYDROLASE, PUTATIVE (AFU_ORTHOLOGUE AFUA_1G16240)-RELATED"/>
    <property type="match status" value="1"/>
</dbReference>
<dbReference type="AlphaFoldDB" id="A0A1Q8SP89"/>
<dbReference type="EMBL" id="MSDO01000023">
    <property type="protein sequence ID" value="OLO03250.1"/>
    <property type="molecule type" value="Genomic_DNA"/>
</dbReference>
<reference evidence="2 3" key="1">
    <citation type="submission" date="2016-12" db="EMBL/GenBank/DDBJ databases">
        <title>Draft genome sequences of strains Salinicola socius SMB35, Salinicola sp. MH3R3-1 and Chromohalobacter sp. SMB17 from the Verkhnekamsk potash mining region of Russia.</title>
        <authorList>
            <person name="Mavrodi D.V."/>
            <person name="Olsson B.E."/>
            <person name="Korsakova E.S."/>
            <person name="Pyankova A."/>
            <person name="Mavrodi O.V."/>
            <person name="Plotnikova E.G."/>
        </authorList>
    </citation>
    <scope>NUCLEOTIDE SEQUENCE [LARGE SCALE GENOMIC DNA]</scope>
    <source>
        <strain evidence="2 3">SMB35</strain>
    </source>
</reference>
<proteinExistence type="predicted"/>
<dbReference type="InterPro" id="IPR006680">
    <property type="entry name" value="Amidohydro-rel"/>
</dbReference>
<dbReference type="InterPro" id="IPR032466">
    <property type="entry name" value="Metal_Hydrolase"/>
</dbReference>
<name>A0A1Q8SP89_9GAMM</name>
<dbReference type="STRING" id="404433.BTW07_15480"/>
<protein>
    <submittedName>
        <fullName evidence="2">Amidohydrolase</fullName>
    </submittedName>
</protein>
<evidence type="ECO:0000313" key="2">
    <source>
        <dbReference type="EMBL" id="OLO03250.1"/>
    </source>
</evidence>
<dbReference type="SUPFAM" id="SSF51556">
    <property type="entry name" value="Metallo-dependent hydrolases"/>
    <property type="match status" value="1"/>
</dbReference>
<feature type="domain" description="Amidohydrolase-related" evidence="1">
    <location>
        <begin position="12"/>
        <end position="272"/>
    </location>
</feature>
<dbReference type="GO" id="GO:0016787">
    <property type="term" value="F:hydrolase activity"/>
    <property type="evidence" value="ECO:0007669"/>
    <property type="project" value="UniProtKB-KW"/>
</dbReference>